<protein>
    <submittedName>
        <fullName evidence="2">DUF1345 domain-containing protein</fullName>
    </submittedName>
</protein>
<sequence length="212" mass="22566">MSGLPLRHRWRVRALVSAVIGVVTGFVVTPFLGLAAGILAGWGALALVSVVWVLLVVWPMDAAKTRAHATEEDPGRGAARVIAVTGSFVSIAAVLVVVLQARHATGWTQFALAGIAVLSVAASWGLIQTDYLLRYAKLYYDGSGGIIFNQDEDPEYTDFAYFSVGLGMTYQVADTNVTRNAIRRIVIAQTTIAYVFGALILGTIINLVTGLG</sequence>
<evidence type="ECO:0000313" key="2">
    <source>
        <dbReference type="EMBL" id="GAA4491023.1"/>
    </source>
</evidence>
<evidence type="ECO:0000313" key="3">
    <source>
        <dbReference type="Proteomes" id="UP001500731"/>
    </source>
</evidence>
<dbReference type="RefSeq" id="WP_345188659.1">
    <property type="nucleotide sequence ID" value="NZ_BAABGP010000024.1"/>
</dbReference>
<accession>A0ABP8PR76</accession>
<proteinExistence type="predicted"/>
<feature type="transmembrane region" description="Helical" evidence="1">
    <location>
        <begin position="39"/>
        <end position="60"/>
    </location>
</feature>
<keyword evidence="1" id="KW-0812">Transmembrane</keyword>
<reference evidence="3" key="1">
    <citation type="journal article" date="2019" name="Int. J. Syst. Evol. Microbiol.">
        <title>The Global Catalogue of Microorganisms (GCM) 10K type strain sequencing project: providing services to taxonomists for standard genome sequencing and annotation.</title>
        <authorList>
            <consortium name="The Broad Institute Genomics Platform"/>
            <consortium name="The Broad Institute Genome Sequencing Center for Infectious Disease"/>
            <person name="Wu L."/>
            <person name="Ma J."/>
        </authorList>
    </citation>
    <scope>NUCLEOTIDE SEQUENCE [LARGE SCALE GENOMIC DNA]</scope>
    <source>
        <strain evidence="3">JCM 17839</strain>
    </source>
</reference>
<gene>
    <name evidence="2" type="ORF">GCM10023171_34240</name>
</gene>
<name>A0ABP8PR76_9MICO</name>
<dbReference type="Proteomes" id="UP001500731">
    <property type="component" value="Unassembled WGS sequence"/>
</dbReference>
<dbReference type="EMBL" id="BAABGP010000024">
    <property type="protein sequence ID" value="GAA4491023.1"/>
    <property type="molecule type" value="Genomic_DNA"/>
</dbReference>
<feature type="transmembrane region" description="Helical" evidence="1">
    <location>
        <begin position="107"/>
        <end position="127"/>
    </location>
</feature>
<feature type="transmembrane region" description="Helical" evidence="1">
    <location>
        <begin position="12"/>
        <end position="33"/>
    </location>
</feature>
<comment type="caution">
    <text evidence="2">The sequence shown here is derived from an EMBL/GenBank/DDBJ whole genome shotgun (WGS) entry which is preliminary data.</text>
</comment>
<keyword evidence="3" id="KW-1185">Reference proteome</keyword>
<keyword evidence="1" id="KW-1133">Transmembrane helix</keyword>
<dbReference type="Pfam" id="PF07077">
    <property type="entry name" value="DUF1345"/>
    <property type="match status" value="1"/>
</dbReference>
<feature type="transmembrane region" description="Helical" evidence="1">
    <location>
        <begin position="81"/>
        <end position="101"/>
    </location>
</feature>
<keyword evidence="1" id="KW-0472">Membrane</keyword>
<evidence type="ECO:0000256" key="1">
    <source>
        <dbReference type="SAM" id="Phobius"/>
    </source>
</evidence>
<feature type="transmembrane region" description="Helical" evidence="1">
    <location>
        <begin position="185"/>
        <end position="208"/>
    </location>
</feature>
<organism evidence="2 3">
    <name type="scientific">Microbacterium panaciterrae</name>
    <dbReference type="NCBI Taxonomy" id="985759"/>
    <lineage>
        <taxon>Bacteria</taxon>
        <taxon>Bacillati</taxon>
        <taxon>Actinomycetota</taxon>
        <taxon>Actinomycetes</taxon>
        <taxon>Micrococcales</taxon>
        <taxon>Microbacteriaceae</taxon>
        <taxon>Microbacterium</taxon>
    </lineage>
</organism>
<dbReference type="InterPro" id="IPR009781">
    <property type="entry name" value="DUF1345"/>
</dbReference>